<dbReference type="Proteomes" id="UP000499080">
    <property type="component" value="Unassembled WGS sequence"/>
</dbReference>
<keyword evidence="2" id="KW-1185">Reference proteome</keyword>
<name>A0A4Y2KLG8_ARAVE</name>
<dbReference type="OrthoDB" id="6471757at2759"/>
<dbReference type="EMBL" id="BGPR01004698">
    <property type="protein sequence ID" value="GBN02407.1"/>
    <property type="molecule type" value="Genomic_DNA"/>
</dbReference>
<dbReference type="AlphaFoldDB" id="A0A4Y2KLG8"/>
<evidence type="ECO:0000313" key="2">
    <source>
        <dbReference type="Proteomes" id="UP000499080"/>
    </source>
</evidence>
<protein>
    <submittedName>
        <fullName evidence="1">Uncharacterized protein</fullName>
    </submittedName>
</protein>
<comment type="caution">
    <text evidence="1">The sequence shown here is derived from an EMBL/GenBank/DDBJ whole genome shotgun (WGS) entry which is preliminary data.</text>
</comment>
<organism evidence="1 2">
    <name type="scientific">Araneus ventricosus</name>
    <name type="common">Orbweaver spider</name>
    <name type="synonym">Epeira ventricosa</name>
    <dbReference type="NCBI Taxonomy" id="182803"/>
    <lineage>
        <taxon>Eukaryota</taxon>
        <taxon>Metazoa</taxon>
        <taxon>Ecdysozoa</taxon>
        <taxon>Arthropoda</taxon>
        <taxon>Chelicerata</taxon>
        <taxon>Arachnida</taxon>
        <taxon>Araneae</taxon>
        <taxon>Araneomorphae</taxon>
        <taxon>Entelegynae</taxon>
        <taxon>Araneoidea</taxon>
        <taxon>Araneidae</taxon>
        <taxon>Araneus</taxon>
    </lineage>
</organism>
<reference evidence="1 2" key="1">
    <citation type="journal article" date="2019" name="Sci. Rep.">
        <title>Orb-weaving spider Araneus ventricosus genome elucidates the spidroin gene catalogue.</title>
        <authorList>
            <person name="Kono N."/>
            <person name="Nakamura H."/>
            <person name="Ohtoshi R."/>
            <person name="Moran D.A.P."/>
            <person name="Shinohara A."/>
            <person name="Yoshida Y."/>
            <person name="Fujiwara M."/>
            <person name="Mori M."/>
            <person name="Tomita M."/>
            <person name="Arakawa K."/>
        </authorList>
    </citation>
    <scope>NUCLEOTIDE SEQUENCE [LARGE SCALE GENOMIC DNA]</scope>
</reference>
<proteinExistence type="predicted"/>
<gene>
    <name evidence="1" type="ORF">AVEN_19019_1</name>
</gene>
<sequence>MSEDFLRAWDRSLNFHLGSDSKKGLDSLLKFLKTEVEPEERISLAMTGFGLKDETSYKNGGKLNKGEMCTAASLLNTAATVKKLSVFCNGKHESKNCFKAQKMPTVKN</sequence>
<evidence type="ECO:0000313" key="1">
    <source>
        <dbReference type="EMBL" id="GBN02407.1"/>
    </source>
</evidence>
<accession>A0A4Y2KLG8</accession>